<dbReference type="AlphaFoldDB" id="A0AA36F0G7"/>
<gene>
    <name evidence="2" type="ORF">OCTVUL_1B024040</name>
</gene>
<name>A0AA36F0G7_OCTVU</name>
<reference evidence="2" key="1">
    <citation type="submission" date="2023-08" db="EMBL/GenBank/DDBJ databases">
        <authorList>
            <person name="Alioto T."/>
            <person name="Alioto T."/>
            <person name="Gomez Garrido J."/>
        </authorList>
    </citation>
    <scope>NUCLEOTIDE SEQUENCE</scope>
</reference>
<dbReference type="EMBL" id="OX597816">
    <property type="protein sequence ID" value="CAI9719902.1"/>
    <property type="molecule type" value="Genomic_DNA"/>
</dbReference>
<sequence length="98" mass="11809">MVGVESREKNRQVKQRNGDRAVKVEKQKRYTMNPDTVFGGHAREMDQLNNELLEIRRRLIDLMNAPEEKLPINMRRVDMNYSKVITFRDHHVLHKKYF</sequence>
<protein>
    <submittedName>
        <fullName evidence="2">Uncharacterized protein</fullName>
    </submittedName>
</protein>
<evidence type="ECO:0000313" key="2">
    <source>
        <dbReference type="EMBL" id="CAI9719902.1"/>
    </source>
</evidence>
<keyword evidence="3" id="KW-1185">Reference proteome</keyword>
<evidence type="ECO:0000313" key="3">
    <source>
        <dbReference type="Proteomes" id="UP001162480"/>
    </source>
</evidence>
<dbReference type="Proteomes" id="UP001162480">
    <property type="component" value="Chromosome 3"/>
</dbReference>
<proteinExistence type="predicted"/>
<accession>A0AA36F0G7</accession>
<organism evidence="2 3">
    <name type="scientific">Octopus vulgaris</name>
    <name type="common">Common octopus</name>
    <dbReference type="NCBI Taxonomy" id="6645"/>
    <lineage>
        <taxon>Eukaryota</taxon>
        <taxon>Metazoa</taxon>
        <taxon>Spiralia</taxon>
        <taxon>Lophotrochozoa</taxon>
        <taxon>Mollusca</taxon>
        <taxon>Cephalopoda</taxon>
        <taxon>Coleoidea</taxon>
        <taxon>Octopodiformes</taxon>
        <taxon>Octopoda</taxon>
        <taxon>Incirrata</taxon>
        <taxon>Octopodidae</taxon>
        <taxon>Octopus</taxon>
    </lineage>
</organism>
<feature type="region of interest" description="Disordered" evidence="1">
    <location>
        <begin position="1"/>
        <end position="21"/>
    </location>
</feature>
<evidence type="ECO:0000256" key="1">
    <source>
        <dbReference type="SAM" id="MobiDB-lite"/>
    </source>
</evidence>